<dbReference type="EMBL" id="JAQJAC010000010">
    <property type="protein sequence ID" value="KAJ5569294.1"/>
    <property type="molecule type" value="Genomic_DNA"/>
</dbReference>
<name>A0AAD6DCQ7_9EURO</name>
<keyword evidence="2" id="KW-1185">Reference proteome</keyword>
<dbReference type="Proteomes" id="UP001216150">
    <property type="component" value="Unassembled WGS sequence"/>
</dbReference>
<comment type="caution">
    <text evidence="1">The sequence shown here is derived from an EMBL/GenBank/DDBJ whole genome shotgun (WGS) entry which is preliminary data.</text>
</comment>
<organism evidence="1 2">
    <name type="scientific">Penicillium hetheringtonii</name>
    <dbReference type="NCBI Taxonomy" id="911720"/>
    <lineage>
        <taxon>Eukaryota</taxon>
        <taxon>Fungi</taxon>
        <taxon>Dikarya</taxon>
        <taxon>Ascomycota</taxon>
        <taxon>Pezizomycotina</taxon>
        <taxon>Eurotiomycetes</taxon>
        <taxon>Eurotiomycetidae</taxon>
        <taxon>Eurotiales</taxon>
        <taxon>Aspergillaceae</taxon>
        <taxon>Penicillium</taxon>
    </lineage>
</organism>
<reference evidence="1 2" key="1">
    <citation type="journal article" date="2023" name="IMA Fungus">
        <title>Comparative genomic study of the Penicillium genus elucidates a diverse pangenome and 15 lateral gene transfer events.</title>
        <authorList>
            <person name="Petersen C."/>
            <person name="Sorensen T."/>
            <person name="Nielsen M.R."/>
            <person name="Sondergaard T.E."/>
            <person name="Sorensen J.L."/>
            <person name="Fitzpatrick D.A."/>
            <person name="Frisvad J.C."/>
            <person name="Nielsen K.L."/>
        </authorList>
    </citation>
    <scope>NUCLEOTIDE SEQUENCE [LARGE SCALE GENOMIC DNA]</scope>
    <source>
        <strain evidence="1 2">IBT 29057</strain>
    </source>
</reference>
<protein>
    <submittedName>
        <fullName evidence="1">Uncharacterized protein</fullName>
    </submittedName>
</protein>
<evidence type="ECO:0000313" key="1">
    <source>
        <dbReference type="EMBL" id="KAJ5569294.1"/>
    </source>
</evidence>
<evidence type="ECO:0000313" key="2">
    <source>
        <dbReference type="Proteomes" id="UP001216150"/>
    </source>
</evidence>
<proteinExistence type="predicted"/>
<accession>A0AAD6DCQ7</accession>
<gene>
    <name evidence="1" type="ORF">N7450_011780</name>
</gene>
<dbReference type="AlphaFoldDB" id="A0AAD6DCQ7"/>
<sequence>MAPRLPSSKLQLIQSVTHHISNGRRTRLQQIRTINIRTNLRRFENARAPPNRICRRSTVNPLMIEAFCDDLSAKPDSYLDEMIVFQLDEFHTMITISNIGRAMKARGCEVRPILNN</sequence>